<comment type="caution">
    <text evidence="11">The sequence shown here is derived from an EMBL/GenBank/DDBJ whole genome shotgun (WGS) entry which is preliminary data.</text>
</comment>
<dbReference type="InterPro" id="IPR038501">
    <property type="entry name" value="Spore_GerAC_C_sf"/>
</dbReference>
<dbReference type="Gene3D" id="3.30.300.210">
    <property type="entry name" value="Nutrient germinant receptor protein C, domain 3"/>
    <property type="match status" value="1"/>
</dbReference>
<dbReference type="GO" id="GO:0016020">
    <property type="term" value="C:membrane"/>
    <property type="evidence" value="ECO:0007669"/>
    <property type="project" value="UniProtKB-SubCell"/>
</dbReference>
<evidence type="ECO:0000259" key="9">
    <source>
        <dbReference type="Pfam" id="PF05504"/>
    </source>
</evidence>
<accession>A0A926ND34</accession>
<comment type="subcellular location">
    <subcellularLocation>
        <location evidence="1">Membrane</location>
        <topology evidence="1">Lipid-anchor</topology>
    </subcellularLocation>
</comment>
<keyword evidence="5" id="KW-0472">Membrane</keyword>
<dbReference type="InterPro" id="IPR008844">
    <property type="entry name" value="Spore_GerAC-like"/>
</dbReference>
<reference evidence="11" key="1">
    <citation type="submission" date="2020-09" db="EMBL/GenBank/DDBJ databases">
        <title>A novel bacterium of genus Hazenella, isolated from South China Sea.</title>
        <authorList>
            <person name="Huang H."/>
            <person name="Mo K."/>
            <person name="Hu Y."/>
        </authorList>
    </citation>
    <scope>NUCLEOTIDE SEQUENCE</scope>
    <source>
        <strain evidence="11">IB182357</strain>
    </source>
</reference>
<dbReference type="InterPro" id="IPR046953">
    <property type="entry name" value="Spore_GerAC-like_C"/>
</dbReference>
<comment type="similarity">
    <text evidence="2">Belongs to the GerABKC lipoprotein family.</text>
</comment>
<evidence type="ECO:0000256" key="4">
    <source>
        <dbReference type="ARBA" id="ARBA00022729"/>
    </source>
</evidence>
<keyword evidence="7" id="KW-0449">Lipoprotein</keyword>
<keyword evidence="6" id="KW-0564">Palmitate</keyword>
<dbReference type="InterPro" id="IPR057336">
    <property type="entry name" value="GerAC_N"/>
</dbReference>
<dbReference type="PANTHER" id="PTHR35789">
    <property type="entry name" value="SPORE GERMINATION PROTEIN B3"/>
    <property type="match status" value="1"/>
</dbReference>
<dbReference type="Pfam" id="PF05504">
    <property type="entry name" value="Spore_GerAC"/>
    <property type="match status" value="1"/>
</dbReference>
<dbReference type="GO" id="GO:0009847">
    <property type="term" value="P:spore germination"/>
    <property type="evidence" value="ECO:0007669"/>
    <property type="project" value="InterPro"/>
</dbReference>
<dbReference type="Pfam" id="PF25198">
    <property type="entry name" value="Spore_GerAC_N"/>
    <property type="match status" value="1"/>
</dbReference>
<keyword evidence="4 8" id="KW-0732">Signal</keyword>
<dbReference type="PANTHER" id="PTHR35789:SF1">
    <property type="entry name" value="SPORE GERMINATION PROTEIN B3"/>
    <property type="match status" value="1"/>
</dbReference>
<dbReference type="RefSeq" id="WP_191141513.1">
    <property type="nucleotide sequence ID" value="NZ_JACXAH010000003.1"/>
</dbReference>
<evidence type="ECO:0000256" key="7">
    <source>
        <dbReference type="ARBA" id="ARBA00023288"/>
    </source>
</evidence>
<proteinExistence type="inferred from homology"/>
<evidence type="ECO:0000256" key="3">
    <source>
        <dbReference type="ARBA" id="ARBA00022544"/>
    </source>
</evidence>
<evidence type="ECO:0000256" key="5">
    <source>
        <dbReference type="ARBA" id="ARBA00023136"/>
    </source>
</evidence>
<evidence type="ECO:0000313" key="12">
    <source>
        <dbReference type="Proteomes" id="UP000661691"/>
    </source>
</evidence>
<evidence type="ECO:0000259" key="10">
    <source>
        <dbReference type="Pfam" id="PF25198"/>
    </source>
</evidence>
<evidence type="ECO:0000256" key="1">
    <source>
        <dbReference type="ARBA" id="ARBA00004635"/>
    </source>
</evidence>
<keyword evidence="12" id="KW-1185">Reference proteome</keyword>
<dbReference type="AlphaFoldDB" id="A0A926ND34"/>
<evidence type="ECO:0000256" key="2">
    <source>
        <dbReference type="ARBA" id="ARBA00007886"/>
    </source>
</evidence>
<feature type="domain" description="Spore germination GerAC-like C-terminal" evidence="9">
    <location>
        <begin position="214"/>
        <end position="375"/>
    </location>
</feature>
<evidence type="ECO:0000313" key="11">
    <source>
        <dbReference type="EMBL" id="MBD1371379.1"/>
    </source>
</evidence>
<protein>
    <submittedName>
        <fullName evidence="11">Ger(X)C family spore germination protein</fullName>
    </submittedName>
</protein>
<gene>
    <name evidence="11" type="ORF">IC620_03300</name>
</gene>
<keyword evidence="3" id="KW-0309">Germination</keyword>
<name>A0A926ND34_9BACL</name>
<feature type="chain" id="PRO_5038407778" evidence="8">
    <location>
        <begin position="25"/>
        <end position="379"/>
    </location>
</feature>
<dbReference type="Proteomes" id="UP000661691">
    <property type="component" value="Unassembled WGS sequence"/>
</dbReference>
<dbReference type="NCBIfam" id="TIGR02887">
    <property type="entry name" value="spore_ger_x_C"/>
    <property type="match status" value="1"/>
</dbReference>
<feature type="domain" description="Spore germination protein N-terminal" evidence="10">
    <location>
        <begin position="25"/>
        <end position="191"/>
    </location>
</feature>
<sequence>MRKKLLPTSIVGLIFCLMSTGCWGQQEIDKRTMIVALAIDKNPEEADGIELTMQVAIPQKIVGGGGESGGGGGGDGVTEIFSGRGTHLSEAVEEIQKQTNYPLFFGHTQTLLVGEEVARSLPAEFYDYLRRNPELRRRLWPIVVQGKAKNAIQVKTQLEQIPTLYLRDMIDTNVKRGRLPDISLGDIYVRRGNVPYQVPALHYIGAKDKTFEVMGLAIYKGENMVGSLGQELSSILLNVVNEKPGWAISTDCPDGAKGEVSLWPMKVKREIEISDDPAVDMRLHIKGRLIERGCKLDLSELAVTNQVEKAFIEKYEKLAQTLVKKAQTEFHSDVFDLRQRIYAYQHDLYEKYDWNEKINEIPIRIQYDVTIERMGLEAK</sequence>
<dbReference type="PROSITE" id="PS51257">
    <property type="entry name" value="PROKAR_LIPOPROTEIN"/>
    <property type="match status" value="1"/>
</dbReference>
<evidence type="ECO:0000256" key="6">
    <source>
        <dbReference type="ARBA" id="ARBA00023139"/>
    </source>
</evidence>
<evidence type="ECO:0000256" key="8">
    <source>
        <dbReference type="SAM" id="SignalP"/>
    </source>
</evidence>
<organism evidence="11 12">
    <name type="scientific">Polycladospora coralii</name>
    <dbReference type="NCBI Taxonomy" id="2771432"/>
    <lineage>
        <taxon>Bacteria</taxon>
        <taxon>Bacillati</taxon>
        <taxon>Bacillota</taxon>
        <taxon>Bacilli</taxon>
        <taxon>Bacillales</taxon>
        <taxon>Thermoactinomycetaceae</taxon>
        <taxon>Polycladospora</taxon>
    </lineage>
</organism>
<feature type="signal peptide" evidence="8">
    <location>
        <begin position="1"/>
        <end position="24"/>
    </location>
</feature>
<dbReference type="Gene3D" id="6.20.190.10">
    <property type="entry name" value="Nutrient germinant receptor protein C, domain 1"/>
    <property type="match status" value="1"/>
</dbReference>
<dbReference type="EMBL" id="JACXAH010000003">
    <property type="protein sequence ID" value="MBD1371379.1"/>
    <property type="molecule type" value="Genomic_DNA"/>
</dbReference>